<proteinExistence type="predicted"/>
<comment type="caution">
    <text evidence="1">The sequence shown here is derived from an EMBL/GenBank/DDBJ whole genome shotgun (WGS) entry which is preliminary data.</text>
</comment>
<organism evidence="1">
    <name type="scientific">marine sediment metagenome</name>
    <dbReference type="NCBI Taxonomy" id="412755"/>
    <lineage>
        <taxon>unclassified sequences</taxon>
        <taxon>metagenomes</taxon>
        <taxon>ecological metagenomes</taxon>
    </lineage>
</organism>
<dbReference type="AlphaFoldDB" id="X0YJW3"/>
<gene>
    <name evidence="1" type="ORF">S01H4_11619</name>
</gene>
<accession>X0YJW3</accession>
<protein>
    <submittedName>
        <fullName evidence="1">Uncharacterized protein</fullName>
    </submittedName>
</protein>
<name>X0YJW3_9ZZZZ</name>
<reference evidence="1" key="1">
    <citation type="journal article" date="2014" name="Front. Microbiol.">
        <title>High frequency of phylogenetically diverse reductive dehalogenase-homologous genes in deep subseafloor sedimentary metagenomes.</title>
        <authorList>
            <person name="Kawai M."/>
            <person name="Futagami T."/>
            <person name="Toyoda A."/>
            <person name="Takaki Y."/>
            <person name="Nishi S."/>
            <person name="Hori S."/>
            <person name="Arai W."/>
            <person name="Tsubouchi T."/>
            <person name="Morono Y."/>
            <person name="Uchiyama I."/>
            <person name="Ito T."/>
            <person name="Fujiyama A."/>
            <person name="Inagaki F."/>
            <person name="Takami H."/>
        </authorList>
    </citation>
    <scope>NUCLEOTIDE SEQUENCE</scope>
    <source>
        <strain evidence="1">Expedition CK06-06</strain>
    </source>
</reference>
<evidence type="ECO:0000313" key="1">
    <source>
        <dbReference type="EMBL" id="GAG56399.1"/>
    </source>
</evidence>
<dbReference type="EMBL" id="BART01004744">
    <property type="protein sequence ID" value="GAG56399.1"/>
    <property type="molecule type" value="Genomic_DNA"/>
</dbReference>
<feature type="non-terminal residue" evidence="1">
    <location>
        <position position="1"/>
    </location>
</feature>
<sequence>IENPNKYPRLSQVMQMLLKRTFSTLFNPPPIFFGKPYIYN</sequence>